<dbReference type="AlphaFoldDB" id="A0AAD5QY71"/>
<evidence type="ECO:0000313" key="3">
    <source>
        <dbReference type="Proteomes" id="UP001196413"/>
    </source>
</evidence>
<feature type="compositionally biased region" description="Low complexity" evidence="1">
    <location>
        <begin position="19"/>
        <end position="28"/>
    </location>
</feature>
<dbReference type="EMBL" id="JAHQIW010005451">
    <property type="protein sequence ID" value="KAJ1366040.1"/>
    <property type="molecule type" value="Genomic_DNA"/>
</dbReference>
<organism evidence="2 3">
    <name type="scientific">Parelaphostrongylus tenuis</name>
    <name type="common">Meningeal worm</name>
    <dbReference type="NCBI Taxonomy" id="148309"/>
    <lineage>
        <taxon>Eukaryota</taxon>
        <taxon>Metazoa</taxon>
        <taxon>Ecdysozoa</taxon>
        <taxon>Nematoda</taxon>
        <taxon>Chromadorea</taxon>
        <taxon>Rhabditida</taxon>
        <taxon>Rhabditina</taxon>
        <taxon>Rhabditomorpha</taxon>
        <taxon>Strongyloidea</taxon>
        <taxon>Metastrongylidae</taxon>
        <taxon>Parelaphostrongylus</taxon>
    </lineage>
</organism>
<evidence type="ECO:0000256" key="1">
    <source>
        <dbReference type="SAM" id="MobiDB-lite"/>
    </source>
</evidence>
<sequence>MDDDSKTSTPSLPARHSTSPASSRPPGVSGSGPGSGVPQLSPLETARLKMTVLLQLWGWHRLHRTCSNLPMIALLAVDRRIRHLLHNSLHLHVVLLEVPYQDSRSEEVQQNDVRALGNRLTWVIVWATFHQRS</sequence>
<keyword evidence="3" id="KW-1185">Reference proteome</keyword>
<comment type="caution">
    <text evidence="2">The sequence shown here is derived from an EMBL/GenBank/DDBJ whole genome shotgun (WGS) entry which is preliminary data.</text>
</comment>
<gene>
    <name evidence="2" type="ORF">KIN20_026555</name>
</gene>
<evidence type="ECO:0000313" key="2">
    <source>
        <dbReference type="EMBL" id="KAJ1366040.1"/>
    </source>
</evidence>
<name>A0AAD5QY71_PARTN</name>
<accession>A0AAD5QY71</accession>
<dbReference type="Proteomes" id="UP001196413">
    <property type="component" value="Unassembled WGS sequence"/>
</dbReference>
<protein>
    <submittedName>
        <fullName evidence="2">Uncharacterized protein</fullName>
    </submittedName>
</protein>
<proteinExistence type="predicted"/>
<reference evidence="2" key="1">
    <citation type="submission" date="2021-06" db="EMBL/GenBank/DDBJ databases">
        <title>Parelaphostrongylus tenuis whole genome reference sequence.</title>
        <authorList>
            <person name="Garwood T.J."/>
            <person name="Larsen P.A."/>
            <person name="Fountain-Jones N.M."/>
            <person name="Garbe J.R."/>
            <person name="Macchietto M.G."/>
            <person name="Kania S.A."/>
            <person name="Gerhold R.W."/>
            <person name="Richards J.E."/>
            <person name="Wolf T.M."/>
        </authorList>
    </citation>
    <scope>NUCLEOTIDE SEQUENCE</scope>
    <source>
        <strain evidence="2">MNPRO001-30</strain>
        <tissue evidence="2">Meninges</tissue>
    </source>
</reference>
<feature type="region of interest" description="Disordered" evidence="1">
    <location>
        <begin position="1"/>
        <end position="41"/>
    </location>
</feature>